<organism evidence="1 2">
    <name type="scientific">Candidatus Roizmanbacteria bacterium CG07_land_8_20_14_0_80_34_15</name>
    <dbReference type="NCBI Taxonomy" id="1974849"/>
    <lineage>
        <taxon>Bacteria</taxon>
        <taxon>Candidatus Roizmaniibacteriota</taxon>
    </lineage>
</organism>
<comment type="caution">
    <text evidence="1">The sequence shown here is derived from an EMBL/GenBank/DDBJ whole genome shotgun (WGS) entry which is preliminary data.</text>
</comment>
<dbReference type="Proteomes" id="UP000230184">
    <property type="component" value="Unassembled WGS sequence"/>
</dbReference>
<evidence type="ECO:0000313" key="2">
    <source>
        <dbReference type="Proteomes" id="UP000230184"/>
    </source>
</evidence>
<accession>A0A2M6YUA2</accession>
<dbReference type="EMBL" id="PEWY01000077">
    <property type="protein sequence ID" value="PIU37061.1"/>
    <property type="molecule type" value="Genomic_DNA"/>
</dbReference>
<evidence type="ECO:0000313" key="1">
    <source>
        <dbReference type="EMBL" id="PIU37061.1"/>
    </source>
</evidence>
<dbReference type="AlphaFoldDB" id="A0A2M6YUA2"/>
<gene>
    <name evidence="1" type="ORF">COT02_02785</name>
</gene>
<sequence>MRSPSYVAQIDKAIFNGQITFEQCQAIAQGLQCVDHGDIHPGAQPLAITTVSIDMSPCNRAIAQAGEDPITSNFSMIVDHFPNRAKAKLPIWCVNCSVFAPALKQLKALLPK</sequence>
<name>A0A2M6YUA2_9BACT</name>
<proteinExistence type="predicted"/>
<reference evidence="2" key="1">
    <citation type="submission" date="2017-09" db="EMBL/GenBank/DDBJ databases">
        <title>Depth-based differentiation of microbial function through sediment-hosted aquifers and enrichment of novel symbionts in the deep terrestrial subsurface.</title>
        <authorList>
            <person name="Probst A.J."/>
            <person name="Ladd B."/>
            <person name="Jarett J.K."/>
            <person name="Geller-Mcgrath D.E."/>
            <person name="Sieber C.M.K."/>
            <person name="Emerson J.B."/>
            <person name="Anantharaman K."/>
            <person name="Thomas B.C."/>
            <person name="Malmstrom R."/>
            <person name="Stieglmeier M."/>
            <person name="Klingl A."/>
            <person name="Woyke T."/>
            <person name="Ryan C.M."/>
            <person name="Banfield J.F."/>
        </authorList>
    </citation>
    <scope>NUCLEOTIDE SEQUENCE [LARGE SCALE GENOMIC DNA]</scope>
</reference>
<protein>
    <submittedName>
        <fullName evidence="1">Uncharacterized protein</fullName>
    </submittedName>
</protein>